<evidence type="ECO:0000313" key="3">
    <source>
        <dbReference type="Proteomes" id="UP001565471"/>
    </source>
</evidence>
<sequence>MQDRKWSRRDWLKVTAATAAGMVFAEPLRAAAPPAEAVTPELIAAAKKEGKISFYSALELNTAERLARDFEQKYPGISVRVERSGAERIFQRIAQEQGSGINAVDVANSTDPAHYLDWKKNDGSRPMSRRTSPGIFRPTRSIPTAPRRHPAPGSR</sequence>
<keyword evidence="3" id="KW-1185">Reference proteome</keyword>
<protein>
    <submittedName>
        <fullName evidence="2">ABC-type glycerol-3-phosphate transport system substrate-binding protein</fullName>
    </submittedName>
</protein>
<evidence type="ECO:0000256" key="1">
    <source>
        <dbReference type="SAM" id="MobiDB-lite"/>
    </source>
</evidence>
<name>A0ABV4F2B3_BRAEL</name>
<dbReference type="PROSITE" id="PS51318">
    <property type="entry name" value="TAT"/>
    <property type="match status" value="1"/>
</dbReference>
<reference evidence="2 3" key="1">
    <citation type="submission" date="2024-07" db="EMBL/GenBank/DDBJ databases">
        <title>Genomic Encyclopedia of Type Strains, Phase V (KMG-V): Genome sequencing to study the core and pangenomes of soil and plant-associated prokaryotes.</title>
        <authorList>
            <person name="Whitman W."/>
        </authorList>
    </citation>
    <scope>NUCLEOTIDE SEQUENCE [LARGE SCALE GENOMIC DNA]</scope>
    <source>
        <strain evidence="2 3">USDA 415</strain>
    </source>
</reference>
<dbReference type="RefSeq" id="WP_246715739.1">
    <property type="nucleotide sequence ID" value="NZ_CP126026.1"/>
</dbReference>
<dbReference type="InterPro" id="IPR006311">
    <property type="entry name" value="TAT_signal"/>
</dbReference>
<organism evidence="2 3">
    <name type="scientific">Bradyrhizobium elkanii</name>
    <dbReference type="NCBI Taxonomy" id="29448"/>
    <lineage>
        <taxon>Bacteria</taxon>
        <taxon>Pseudomonadati</taxon>
        <taxon>Pseudomonadota</taxon>
        <taxon>Alphaproteobacteria</taxon>
        <taxon>Hyphomicrobiales</taxon>
        <taxon>Nitrobacteraceae</taxon>
        <taxon>Bradyrhizobium</taxon>
    </lineage>
</organism>
<dbReference type="Proteomes" id="UP001565471">
    <property type="component" value="Unassembled WGS sequence"/>
</dbReference>
<dbReference type="EMBL" id="JBGBZA010000002">
    <property type="protein sequence ID" value="MEY9317421.1"/>
    <property type="molecule type" value="Genomic_DNA"/>
</dbReference>
<dbReference type="Gene3D" id="3.40.190.10">
    <property type="entry name" value="Periplasmic binding protein-like II"/>
    <property type="match status" value="1"/>
</dbReference>
<evidence type="ECO:0000313" key="2">
    <source>
        <dbReference type="EMBL" id="MEY9317421.1"/>
    </source>
</evidence>
<dbReference type="SUPFAM" id="SSF53850">
    <property type="entry name" value="Periplasmic binding protein-like II"/>
    <property type="match status" value="1"/>
</dbReference>
<comment type="caution">
    <text evidence="2">The sequence shown here is derived from an EMBL/GenBank/DDBJ whole genome shotgun (WGS) entry which is preliminary data.</text>
</comment>
<proteinExistence type="predicted"/>
<accession>A0ABV4F2B3</accession>
<feature type="compositionally biased region" description="Basic residues" evidence="1">
    <location>
        <begin position="146"/>
        <end position="155"/>
    </location>
</feature>
<gene>
    <name evidence="2" type="ORF">ABIF29_004220</name>
</gene>
<feature type="region of interest" description="Disordered" evidence="1">
    <location>
        <begin position="115"/>
        <end position="155"/>
    </location>
</feature>